<sequence>MSAFFEWLEDLNARDRKVRAVLRRSLAYEPGAFPPAYPYVEPFLPDESSEWRRGMHYLAAGLWALHWREGRQGQPMSLGRACAAYQSANGSLSTEQRFVALLDADRDQLLHRLRQMVALLKDYPLDFGSLLSDLLAWNNPRKPVQNRWARDYYRSAATNTTIESNTQEENVQ</sequence>
<organism evidence="1 2">
    <name type="scientific">Geothermobacter ehrlichii</name>
    <dbReference type="NCBI Taxonomy" id="213224"/>
    <lineage>
        <taxon>Bacteria</taxon>
        <taxon>Pseudomonadati</taxon>
        <taxon>Thermodesulfobacteriota</taxon>
        <taxon>Desulfuromonadia</taxon>
        <taxon>Desulfuromonadales</taxon>
        <taxon>Geothermobacteraceae</taxon>
        <taxon>Geothermobacter</taxon>
    </lineage>
</organism>
<dbReference type="NCBIfam" id="TIGR02548">
    <property type="entry name" value="casB_cse2"/>
    <property type="match status" value="1"/>
</dbReference>
<dbReference type="AlphaFoldDB" id="A0A5D3WIB1"/>
<dbReference type="RefSeq" id="WP_148896271.1">
    <property type="nucleotide sequence ID" value="NZ_VNIB01000009.1"/>
</dbReference>
<proteinExistence type="predicted"/>
<protein>
    <submittedName>
        <fullName evidence="1">CRISPR-associated Cse2 family protein</fullName>
    </submittedName>
</protein>
<evidence type="ECO:0000313" key="2">
    <source>
        <dbReference type="Proteomes" id="UP000324159"/>
    </source>
</evidence>
<dbReference type="CDD" id="cd09731">
    <property type="entry name" value="Cse2_I-E"/>
    <property type="match status" value="1"/>
</dbReference>
<dbReference type="OrthoDB" id="69928at2"/>
<gene>
    <name evidence="1" type="ORF">EDC39_10926</name>
</gene>
<dbReference type="InterPro" id="IPR038287">
    <property type="entry name" value="Cse2_sf"/>
</dbReference>
<dbReference type="Gene3D" id="1.10.520.40">
    <property type="entry name" value="CRISPR-associated protein Cse2"/>
    <property type="match status" value="1"/>
</dbReference>
<accession>A0A5D3WIB1</accession>
<reference evidence="1 2" key="1">
    <citation type="submission" date="2019-07" db="EMBL/GenBank/DDBJ databases">
        <title>Genomic Encyclopedia of Type Strains, Phase IV (KMG-IV): sequencing the most valuable type-strain genomes for metagenomic binning, comparative biology and taxonomic classification.</title>
        <authorList>
            <person name="Goeker M."/>
        </authorList>
    </citation>
    <scope>NUCLEOTIDE SEQUENCE [LARGE SCALE GENOMIC DNA]</scope>
    <source>
        <strain evidence="1 2">SS015</strain>
    </source>
</reference>
<dbReference type="InterPro" id="IPR013382">
    <property type="entry name" value="CRISPR-assoc_prot_Cse2"/>
</dbReference>
<name>A0A5D3WIB1_9BACT</name>
<keyword evidence="2" id="KW-1185">Reference proteome</keyword>
<evidence type="ECO:0000313" key="1">
    <source>
        <dbReference type="EMBL" id="TYO97623.1"/>
    </source>
</evidence>
<dbReference type="Pfam" id="PF09485">
    <property type="entry name" value="CRISPR_Cse2"/>
    <property type="match status" value="1"/>
</dbReference>
<dbReference type="Proteomes" id="UP000324159">
    <property type="component" value="Unassembled WGS sequence"/>
</dbReference>
<comment type="caution">
    <text evidence="1">The sequence shown here is derived from an EMBL/GenBank/DDBJ whole genome shotgun (WGS) entry which is preliminary data.</text>
</comment>
<dbReference type="EMBL" id="VNIB01000009">
    <property type="protein sequence ID" value="TYO97623.1"/>
    <property type="molecule type" value="Genomic_DNA"/>
</dbReference>